<dbReference type="Gene3D" id="1.20.144.10">
    <property type="entry name" value="Phosphatidic acid phosphatase type 2/haloperoxidase"/>
    <property type="match status" value="1"/>
</dbReference>
<dbReference type="STRING" id="497964.CfE428DRAFT_2104"/>
<gene>
    <name evidence="3" type="ORF">CfE428DRAFT_2104</name>
</gene>
<accession>B4CZL6</accession>
<feature type="transmembrane region" description="Helical" evidence="1">
    <location>
        <begin position="176"/>
        <end position="196"/>
    </location>
</feature>
<dbReference type="SMART" id="SM00014">
    <property type="entry name" value="acidPPc"/>
    <property type="match status" value="1"/>
</dbReference>
<protein>
    <submittedName>
        <fullName evidence="3">Phosphoesterase PA-phosphatase related</fullName>
    </submittedName>
</protein>
<dbReference type="SUPFAM" id="SSF48317">
    <property type="entry name" value="Acid phosphatase/Vanadium-dependent haloperoxidase"/>
    <property type="match status" value="1"/>
</dbReference>
<dbReference type="Pfam" id="PF01569">
    <property type="entry name" value="PAP2"/>
    <property type="match status" value="1"/>
</dbReference>
<dbReference type="FunCoup" id="B4CZL6">
    <property type="interactions" value="15"/>
</dbReference>
<reference evidence="3 4" key="1">
    <citation type="journal article" date="2011" name="J. Bacteriol.">
        <title>Genome sequence of Chthoniobacter flavus Ellin428, an aerobic heterotrophic soil bacterium.</title>
        <authorList>
            <person name="Kant R."/>
            <person name="van Passel M.W."/>
            <person name="Palva A."/>
            <person name="Lucas S."/>
            <person name="Lapidus A."/>
            <person name="Glavina Del Rio T."/>
            <person name="Dalin E."/>
            <person name="Tice H."/>
            <person name="Bruce D."/>
            <person name="Goodwin L."/>
            <person name="Pitluck S."/>
            <person name="Larimer F.W."/>
            <person name="Land M.L."/>
            <person name="Hauser L."/>
            <person name="Sangwan P."/>
            <person name="de Vos W.M."/>
            <person name="Janssen P.H."/>
            <person name="Smidt H."/>
        </authorList>
    </citation>
    <scope>NUCLEOTIDE SEQUENCE [LARGE SCALE GENOMIC DNA]</scope>
    <source>
        <strain evidence="3 4">Ellin428</strain>
    </source>
</reference>
<name>B4CZL6_9BACT</name>
<keyword evidence="4" id="KW-1185">Reference proteome</keyword>
<dbReference type="PANTHER" id="PTHR14969">
    <property type="entry name" value="SPHINGOSINE-1-PHOSPHATE PHOSPHOHYDROLASE"/>
    <property type="match status" value="1"/>
</dbReference>
<dbReference type="InterPro" id="IPR000326">
    <property type="entry name" value="PAP2/HPO"/>
</dbReference>
<evidence type="ECO:0000313" key="3">
    <source>
        <dbReference type="EMBL" id="EDY20180.1"/>
    </source>
</evidence>
<dbReference type="PANTHER" id="PTHR14969:SF13">
    <property type="entry name" value="AT30094P"/>
    <property type="match status" value="1"/>
</dbReference>
<comment type="caution">
    <text evidence="3">The sequence shown here is derived from an EMBL/GenBank/DDBJ whole genome shotgun (WGS) entry which is preliminary data.</text>
</comment>
<evidence type="ECO:0000313" key="4">
    <source>
        <dbReference type="Proteomes" id="UP000005824"/>
    </source>
</evidence>
<proteinExistence type="predicted"/>
<dbReference type="InterPro" id="IPR036938">
    <property type="entry name" value="PAP2/HPO_sf"/>
</dbReference>
<keyword evidence="1" id="KW-0812">Transmembrane</keyword>
<dbReference type="InParanoid" id="B4CZL6"/>
<evidence type="ECO:0000259" key="2">
    <source>
        <dbReference type="SMART" id="SM00014"/>
    </source>
</evidence>
<evidence type="ECO:0000256" key="1">
    <source>
        <dbReference type="SAM" id="Phobius"/>
    </source>
</evidence>
<dbReference type="AlphaFoldDB" id="B4CZL6"/>
<dbReference type="RefSeq" id="WP_006979429.1">
    <property type="nucleotide sequence ID" value="NZ_ABVL01000005.1"/>
</dbReference>
<keyword evidence="1" id="KW-0472">Membrane</keyword>
<organism evidence="3 4">
    <name type="scientific">Chthoniobacter flavus Ellin428</name>
    <dbReference type="NCBI Taxonomy" id="497964"/>
    <lineage>
        <taxon>Bacteria</taxon>
        <taxon>Pseudomonadati</taxon>
        <taxon>Verrucomicrobiota</taxon>
        <taxon>Spartobacteria</taxon>
        <taxon>Chthoniobacterales</taxon>
        <taxon>Chthoniobacteraceae</taxon>
        <taxon>Chthoniobacter</taxon>
    </lineage>
</organism>
<sequence>MDQKLLFLINRQWIGPTLDRIMALFSSFDAWVLPMLILIALLLWRGGFRTRAFVLCAGIIVGINDGAISNSIKHLVSRPRPYQSIDGVRQVDLGKAKPRMLAVAKPLKIKLSAAAPDLQDLAGRSFPSSHTINTVSVALLATCFYRRRGWLAFIPAALVGYSRIYCGSHWPSDILASIFIGLGATLLLFCLLEWLWKKWAGSVLPAVHTAHPSLLHS</sequence>
<dbReference type="Proteomes" id="UP000005824">
    <property type="component" value="Unassembled WGS sequence"/>
</dbReference>
<feature type="transmembrane region" description="Helical" evidence="1">
    <location>
        <begin position="150"/>
        <end position="170"/>
    </location>
</feature>
<feature type="domain" description="Phosphatidic acid phosphatase type 2/haloperoxidase" evidence="2">
    <location>
        <begin position="54"/>
        <end position="189"/>
    </location>
</feature>
<keyword evidence="1" id="KW-1133">Transmembrane helix</keyword>
<feature type="transmembrane region" description="Helical" evidence="1">
    <location>
        <begin position="21"/>
        <end position="44"/>
    </location>
</feature>
<dbReference type="EMBL" id="ABVL01000005">
    <property type="protein sequence ID" value="EDY20180.1"/>
    <property type="molecule type" value="Genomic_DNA"/>
</dbReference>
<dbReference type="eggNOG" id="COG0671">
    <property type="taxonomic scope" value="Bacteria"/>
</dbReference>